<gene>
    <name evidence="7" type="ORF">KEC16_04480</name>
</gene>
<dbReference type="EMBL" id="JAGTUF010000002">
    <property type="protein sequence ID" value="MBR9970963.1"/>
    <property type="molecule type" value="Genomic_DNA"/>
</dbReference>
<evidence type="ECO:0000313" key="7">
    <source>
        <dbReference type="EMBL" id="MBR9970963.1"/>
    </source>
</evidence>
<keyword evidence="2" id="KW-0805">Transcription regulation</keyword>
<comment type="similarity">
    <text evidence="1">Belongs to the LysR transcriptional regulatory family.</text>
</comment>
<keyword evidence="8" id="KW-1185">Reference proteome</keyword>
<dbReference type="InterPro" id="IPR000847">
    <property type="entry name" value="LysR_HTH_N"/>
</dbReference>
<organism evidence="7 8">
    <name type="scientific">Magnetospirillum sulfuroxidans</name>
    <dbReference type="NCBI Taxonomy" id="611300"/>
    <lineage>
        <taxon>Bacteria</taxon>
        <taxon>Pseudomonadati</taxon>
        <taxon>Pseudomonadota</taxon>
        <taxon>Alphaproteobacteria</taxon>
        <taxon>Rhodospirillales</taxon>
        <taxon>Rhodospirillaceae</taxon>
        <taxon>Magnetospirillum</taxon>
    </lineage>
</organism>
<dbReference type="Pfam" id="PF00126">
    <property type="entry name" value="HTH_1"/>
    <property type="match status" value="1"/>
</dbReference>
<reference evidence="7 8" key="1">
    <citation type="submission" date="2021-04" db="EMBL/GenBank/DDBJ databases">
        <title>Magnetospirillum sulfuroxidans sp. nov., a facultative chemolithoautotrophic sulfur-oxidizing alphaproteobacterium isolated from freshwater sediment and proposals for Paramagetospirillum gen. nov., and Magnetospirillaceae fam. nov.</title>
        <authorList>
            <person name="Koziaeva V."/>
            <person name="Geelhoed J.S."/>
            <person name="Sorokin D.Y."/>
            <person name="Grouzdev D.S."/>
        </authorList>
    </citation>
    <scope>NUCLEOTIDE SEQUENCE [LARGE SCALE GENOMIC DNA]</scope>
    <source>
        <strain evidence="7 8">J10</strain>
    </source>
</reference>
<dbReference type="Gene3D" id="1.10.10.10">
    <property type="entry name" value="Winged helix-like DNA-binding domain superfamily/Winged helix DNA-binding domain"/>
    <property type="match status" value="1"/>
</dbReference>
<keyword evidence="3" id="KW-0238">DNA-binding</keyword>
<accession>A0ABS5I948</accession>
<dbReference type="PANTHER" id="PTHR30293:SF0">
    <property type="entry name" value="NITROGEN ASSIMILATION REGULATORY PROTEIN NAC"/>
    <property type="match status" value="1"/>
</dbReference>
<evidence type="ECO:0000256" key="2">
    <source>
        <dbReference type="ARBA" id="ARBA00023015"/>
    </source>
</evidence>
<evidence type="ECO:0000256" key="1">
    <source>
        <dbReference type="ARBA" id="ARBA00009437"/>
    </source>
</evidence>
<name>A0ABS5I948_9PROT</name>
<dbReference type="InterPro" id="IPR036388">
    <property type="entry name" value="WH-like_DNA-bd_sf"/>
</dbReference>
<evidence type="ECO:0000313" key="8">
    <source>
        <dbReference type="Proteomes" id="UP000680714"/>
    </source>
</evidence>
<dbReference type="SUPFAM" id="SSF46785">
    <property type="entry name" value="Winged helix' DNA-binding domain"/>
    <property type="match status" value="1"/>
</dbReference>
<evidence type="ECO:0000256" key="4">
    <source>
        <dbReference type="ARBA" id="ARBA00023159"/>
    </source>
</evidence>
<dbReference type="PRINTS" id="PR00039">
    <property type="entry name" value="HTHLYSR"/>
</dbReference>
<sequence length="309" mass="33440">MDLHKLRSFICIVDQRSFSKAASLLRIAQPALSRQIKMLEEDLGVPLLVRTGRGVVANAAGEIVADHARRLLQAAQALREAVHAEGGQPSGALSLGVPPSLGISLLPLLGLGFQERFPKVRLHLVEGFSASIHEWILAGRLDMAILYEMSSMGHLVVTPLLEEATMLVGPAGCFAPGTRVSPQRLAQVPLVLPARPHRLRLMIDSLALTSQCAIDPVIEIDALPALIEAVRLGRVYTVLPYASVESMVQRGELTVAEIDTPLATRRMALARPTEKPLSPAGLALEQAIIQLVCDHAQRLRWQPLIQPNG</sequence>
<evidence type="ECO:0000256" key="3">
    <source>
        <dbReference type="ARBA" id="ARBA00023125"/>
    </source>
</evidence>
<keyword evidence="4" id="KW-0010">Activator</keyword>
<evidence type="ECO:0000259" key="6">
    <source>
        <dbReference type="PROSITE" id="PS50931"/>
    </source>
</evidence>
<protein>
    <submittedName>
        <fullName evidence="7">LysR family transcriptional regulator</fullName>
    </submittedName>
</protein>
<dbReference type="PANTHER" id="PTHR30293">
    <property type="entry name" value="TRANSCRIPTIONAL REGULATORY PROTEIN NAC-RELATED"/>
    <property type="match status" value="1"/>
</dbReference>
<dbReference type="Gene3D" id="3.40.190.290">
    <property type="match status" value="1"/>
</dbReference>
<dbReference type="RefSeq" id="WP_211546474.1">
    <property type="nucleotide sequence ID" value="NZ_JAGTUF010000002.1"/>
</dbReference>
<dbReference type="InterPro" id="IPR036390">
    <property type="entry name" value="WH_DNA-bd_sf"/>
</dbReference>
<dbReference type="PROSITE" id="PS50931">
    <property type="entry name" value="HTH_LYSR"/>
    <property type="match status" value="1"/>
</dbReference>
<comment type="caution">
    <text evidence="7">The sequence shown here is derived from an EMBL/GenBank/DDBJ whole genome shotgun (WGS) entry which is preliminary data.</text>
</comment>
<dbReference type="InterPro" id="IPR005119">
    <property type="entry name" value="LysR_subst-bd"/>
</dbReference>
<feature type="domain" description="HTH lysR-type" evidence="6">
    <location>
        <begin position="1"/>
        <end position="58"/>
    </location>
</feature>
<keyword evidence="5" id="KW-0804">Transcription</keyword>
<evidence type="ECO:0000256" key="5">
    <source>
        <dbReference type="ARBA" id="ARBA00023163"/>
    </source>
</evidence>
<dbReference type="Proteomes" id="UP000680714">
    <property type="component" value="Unassembled WGS sequence"/>
</dbReference>
<dbReference type="Pfam" id="PF03466">
    <property type="entry name" value="LysR_substrate"/>
    <property type="match status" value="1"/>
</dbReference>
<dbReference type="SUPFAM" id="SSF53850">
    <property type="entry name" value="Periplasmic binding protein-like II"/>
    <property type="match status" value="1"/>
</dbReference>
<proteinExistence type="inferred from homology"/>